<dbReference type="AlphaFoldDB" id="A0A2A6BC82"/>
<dbReference type="OrthoDB" id="5857538at2759"/>
<dbReference type="Proteomes" id="UP000005239">
    <property type="component" value="Unassembled WGS sequence"/>
</dbReference>
<accession>A0A8R1YN19</accession>
<dbReference type="PANTHER" id="PTHR46709:SF2">
    <property type="entry name" value="G-PROTEIN COUPLED RECEPTORS FAMILY 1 PROFILE DOMAIN-CONTAINING PROTEIN"/>
    <property type="match status" value="1"/>
</dbReference>
<dbReference type="SUPFAM" id="SSF81321">
    <property type="entry name" value="Family A G protein-coupled receptor-like"/>
    <property type="match status" value="1"/>
</dbReference>
<keyword evidence="2" id="KW-1185">Reference proteome</keyword>
<dbReference type="Gene3D" id="1.20.1070.10">
    <property type="entry name" value="Rhodopsin 7-helix transmembrane proteins"/>
    <property type="match status" value="1"/>
</dbReference>
<dbReference type="PANTHER" id="PTHR46709">
    <property type="entry name" value="PROTEIN CBG23488-RELATED"/>
    <property type="match status" value="1"/>
</dbReference>
<organism evidence="1 2">
    <name type="scientific">Pristionchus pacificus</name>
    <name type="common">Parasitic nematode worm</name>
    <dbReference type="NCBI Taxonomy" id="54126"/>
    <lineage>
        <taxon>Eukaryota</taxon>
        <taxon>Metazoa</taxon>
        <taxon>Ecdysozoa</taxon>
        <taxon>Nematoda</taxon>
        <taxon>Chromadorea</taxon>
        <taxon>Rhabditida</taxon>
        <taxon>Rhabditina</taxon>
        <taxon>Diplogasteromorpha</taxon>
        <taxon>Diplogasteroidea</taxon>
        <taxon>Neodiplogasteridae</taxon>
        <taxon>Pristionchus</taxon>
    </lineage>
</organism>
<sequence>MTTSSSLKVLFKRAIEEVFNEECFYYTPRMLEVRFYLVSVAGSIISIISVIENLLLFFLIARFQYAALMQTISHIAMTSGTFLIIAATMERYLITLQWAKLSLVQNHRRKIAIICIMIGVISKASIYFEYNIIHHPNCTGQMYEWEMKFHSFADDNTVYHIYWRLWYRNAVTIIAPFFVLLFLNIRIVTLQTNTDSARDATRTLICVITSYLISNFLNVILTFMENTEYKETILQNYPDAYAIIVDVVSLLTTAPLKEEIFGIIRNWCKGNKNCQQDVDVDEELAMSINSIPNHTVTESDDCDEKLQSVSSPQDCNGCIVLQDLPEANVSANQQASRQSIDISLTNTNIDSSAGIKLVEKTGGYNHELQKLLNTGKETPL</sequence>
<gene>
    <name evidence="1" type="primary">WBGene00111459</name>
</gene>
<evidence type="ECO:0000313" key="1">
    <source>
        <dbReference type="EnsemblMetazoa" id="PPA21905.1"/>
    </source>
</evidence>
<reference evidence="1" key="2">
    <citation type="submission" date="2022-06" db="UniProtKB">
        <authorList>
            <consortium name="EnsemblMetazoa"/>
        </authorList>
    </citation>
    <scope>IDENTIFICATION</scope>
    <source>
        <strain evidence="1">PS312</strain>
    </source>
</reference>
<proteinExistence type="predicted"/>
<protein>
    <submittedName>
        <fullName evidence="1">Uncharacterized protein</fullName>
    </submittedName>
</protein>
<evidence type="ECO:0000313" key="2">
    <source>
        <dbReference type="Proteomes" id="UP000005239"/>
    </source>
</evidence>
<dbReference type="EnsemblMetazoa" id="PPA21905.1">
    <property type="protein sequence ID" value="PPA21905.1"/>
    <property type="gene ID" value="WBGene00111459"/>
</dbReference>
<accession>A0A2A6BC82</accession>
<reference evidence="2" key="1">
    <citation type="journal article" date="2008" name="Nat. Genet.">
        <title>The Pristionchus pacificus genome provides a unique perspective on nematode lifestyle and parasitism.</title>
        <authorList>
            <person name="Dieterich C."/>
            <person name="Clifton S.W."/>
            <person name="Schuster L.N."/>
            <person name="Chinwalla A."/>
            <person name="Delehaunty K."/>
            <person name="Dinkelacker I."/>
            <person name="Fulton L."/>
            <person name="Fulton R."/>
            <person name="Godfrey J."/>
            <person name="Minx P."/>
            <person name="Mitreva M."/>
            <person name="Roeseler W."/>
            <person name="Tian H."/>
            <person name="Witte H."/>
            <person name="Yang S.P."/>
            <person name="Wilson R.K."/>
            <person name="Sommer R.J."/>
        </authorList>
    </citation>
    <scope>NUCLEOTIDE SEQUENCE [LARGE SCALE GENOMIC DNA]</scope>
    <source>
        <strain evidence="2">PS312</strain>
    </source>
</reference>
<name>A0A2A6BC82_PRIPA</name>